<dbReference type="Proteomes" id="UP000694843">
    <property type="component" value="Unplaced"/>
</dbReference>
<dbReference type="PANTHER" id="PTHR22826">
    <property type="entry name" value="RHO GUANINE EXCHANGE FACTOR-RELATED"/>
    <property type="match status" value="1"/>
</dbReference>
<dbReference type="OrthoDB" id="2570713at2759"/>
<feature type="non-terminal residue" evidence="5">
    <location>
        <position position="154"/>
    </location>
</feature>
<dbReference type="OMA" id="NICINVT"/>
<gene>
    <name evidence="5" type="primary">LOC108681291</name>
</gene>
<protein>
    <submittedName>
        <fullName evidence="5">Obscurin</fullName>
    </submittedName>
</protein>
<dbReference type="PROSITE" id="PS50010">
    <property type="entry name" value="DH_2"/>
    <property type="match status" value="1"/>
</dbReference>
<dbReference type="Pfam" id="PF00621">
    <property type="entry name" value="RhoGEF"/>
    <property type="match status" value="1"/>
</dbReference>
<proteinExistence type="predicted"/>
<name>A0A8B7PII0_HYAAZ</name>
<keyword evidence="4" id="KW-1185">Reference proteome</keyword>
<feature type="region of interest" description="Disordered" evidence="2">
    <location>
        <begin position="1"/>
        <end position="21"/>
    </location>
</feature>
<dbReference type="RefSeq" id="XP_018025800.1">
    <property type="nucleotide sequence ID" value="XM_018170311.1"/>
</dbReference>
<dbReference type="AlphaFoldDB" id="A0A8B7PII0"/>
<dbReference type="InterPro" id="IPR035899">
    <property type="entry name" value="DBL_dom_sf"/>
</dbReference>
<evidence type="ECO:0000259" key="3">
    <source>
        <dbReference type="PROSITE" id="PS50010"/>
    </source>
</evidence>
<accession>A0A8B7PII0</accession>
<dbReference type="InterPro" id="IPR051336">
    <property type="entry name" value="RhoGEF_Guanine_NuclExch_SF"/>
</dbReference>
<dbReference type="GO" id="GO:0005085">
    <property type="term" value="F:guanyl-nucleotide exchange factor activity"/>
    <property type="evidence" value="ECO:0007669"/>
    <property type="project" value="UniProtKB-KW"/>
</dbReference>
<evidence type="ECO:0000256" key="2">
    <source>
        <dbReference type="SAM" id="MobiDB-lite"/>
    </source>
</evidence>
<keyword evidence="1" id="KW-0344">Guanine-nucleotide releasing factor</keyword>
<evidence type="ECO:0000256" key="1">
    <source>
        <dbReference type="ARBA" id="ARBA00022658"/>
    </source>
</evidence>
<dbReference type="SUPFAM" id="SSF48065">
    <property type="entry name" value="DBL homology domain (DH-domain)"/>
    <property type="match status" value="1"/>
</dbReference>
<dbReference type="InterPro" id="IPR000219">
    <property type="entry name" value="DH_dom"/>
</dbReference>
<dbReference type="GeneID" id="108681291"/>
<reference evidence="5" key="1">
    <citation type="submission" date="2025-08" db="UniProtKB">
        <authorList>
            <consortium name="RefSeq"/>
        </authorList>
    </citation>
    <scope>IDENTIFICATION</scope>
</reference>
<dbReference type="Gene3D" id="1.20.900.10">
    <property type="entry name" value="Dbl homology (DH) domain"/>
    <property type="match status" value="1"/>
</dbReference>
<sequence length="154" mass="18126">MLAEIRNFRPKKKRSSAEDEARAKRSATIAELLETEEELVRDLHFAVDRYYHHLDLPTTPRHVTDARDILFGNFNFFPDFHKNVLIEGLKYNAETPRLIGKTFLRLERDFDQHAEYCSSEPLAQEFLENNAAIREYFEDLSSSIGDEKRLQEHL</sequence>
<organism evidence="4 5">
    <name type="scientific">Hyalella azteca</name>
    <name type="common">Amphipod</name>
    <dbReference type="NCBI Taxonomy" id="294128"/>
    <lineage>
        <taxon>Eukaryota</taxon>
        <taxon>Metazoa</taxon>
        <taxon>Ecdysozoa</taxon>
        <taxon>Arthropoda</taxon>
        <taxon>Crustacea</taxon>
        <taxon>Multicrustacea</taxon>
        <taxon>Malacostraca</taxon>
        <taxon>Eumalacostraca</taxon>
        <taxon>Peracarida</taxon>
        <taxon>Amphipoda</taxon>
        <taxon>Senticaudata</taxon>
        <taxon>Talitrida</taxon>
        <taxon>Talitroidea</taxon>
        <taxon>Hyalellidae</taxon>
        <taxon>Hyalella</taxon>
    </lineage>
</organism>
<dbReference type="KEGG" id="hazt:108681291"/>
<evidence type="ECO:0000313" key="4">
    <source>
        <dbReference type="Proteomes" id="UP000694843"/>
    </source>
</evidence>
<feature type="domain" description="DH" evidence="3">
    <location>
        <begin position="24"/>
        <end position="154"/>
    </location>
</feature>
<dbReference type="GO" id="GO:0005737">
    <property type="term" value="C:cytoplasm"/>
    <property type="evidence" value="ECO:0007669"/>
    <property type="project" value="TreeGrafter"/>
</dbReference>
<evidence type="ECO:0000313" key="5">
    <source>
        <dbReference type="RefSeq" id="XP_018025800.1"/>
    </source>
</evidence>